<feature type="region of interest" description="Disordered" evidence="8">
    <location>
        <begin position="1"/>
        <end position="32"/>
    </location>
</feature>
<evidence type="ECO:0000256" key="8">
    <source>
        <dbReference type="SAM" id="MobiDB-lite"/>
    </source>
</evidence>
<dbReference type="AlphaFoldDB" id="A0A0D2U4G2"/>
<feature type="compositionally biased region" description="Basic and acidic residues" evidence="8">
    <location>
        <begin position="66"/>
        <end position="83"/>
    </location>
</feature>
<comment type="subunit">
    <text evidence="7">May be part of a spliceosome complex.</text>
</comment>
<comment type="similarity">
    <text evidence="2 7">Belongs to the SYF2 family.</text>
</comment>
<dbReference type="OrthoDB" id="199717at2759"/>
<evidence type="ECO:0000313" key="9">
    <source>
        <dbReference type="EMBL" id="KJE90046.1"/>
    </source>
</evidence>
<dbReference type="OMA" id="RRRMHND"/>
<evidence type="ECO:0000256" key="6">
    <source>
        <dbReference type="ARBA" id="ARBA00023242"/>
    </source>
</evidence>
<evidence type="ECO:0000256" key="1">
    <source>
        <dbReference type="ARBA" id="ARBA00004123"/>
    </source>
</evidence>
<evidence type="ECO:0000256" key="7">
    <source>
        <dbReference type="RuleBase" id="RU367148"/>
    </source>
</evidence>
<evidence type="ECO:0000256" key="5">
    <source>
        <dbReference type="ARBA" id="ARBA00023187"/>
    </source>
</evidence>
<dbReference type="Proteomes" id="UP000008743">
    <property type="component" value="Unassembled WGS sequence"/>
</dbReference>
<sequence length="204" mass="23759">MRRNFARKQNHSEVVEEDKRSKMPANWESKKRRVEEEMALAERKKAAEAQGLDFDRLQMLEVSVEESDRWANKRKPADPDSGKWSDFVAATERQYTRNMRQFKPSMEEYNANKKLWEDSSAETSGLIVAGQHDAVSRQGVDRMVADLQKTIERRKGSSRRRTHDAEADIDYINEPNKRYNQAIERAFGKHTQSIKDDLERGTAL</sequence>
<gene>
    <name evidence="9" type="ORF">CAOG_001424</name>
</gene>
<name>A0A0D2U4G2_CAPO3</name>
<feature type="region of interest" description="Disordered" evidence="8">
    <location>
        <begin position="151"/>
        <end position="173"/>
    </location>
</feature>
<evidence type="ECO:0000256" key="2">
    <source>
        <dbReference type="ARBA" id="ARBA00010028"/>
    </source>
</evidence>
<keyword evidence="5 7" id="KW-0508">mRNA splicing</keyword>
<comment type="subcellular location">
    <subcellularLocation>
        <location evidence="1 7">Nucleus</location>
    </subcellularLocation>
</comment>
<dbReference type="GO" id="GO:0071014">
    <property type="term" value="C:post-mRNA release spliceosomal complex"/>
    <property type="evidence" value="ECO:0007669"/>
    <property type="project" value="TreeGrafter"/>
</dbReference>
<protein>
    <recommendedName>
        <fullName evidence="7">Pre-mRNA-splicing factor SYF2</fullName>
    </recommendedName>
</protein>
<evidence type="ECO:0000256" key="4">
    <source>
        <dbReference type="ARBA" id="ARBA00022728"/>
    </source>
</evidence>
<dbReference type="STRING" id="595528.A0A0D2U4G2"/>
<dbReference type="PANTHER" id="PTHR13264">
    <property type="entry name" value="GCIP-INTERACTING PROTEIN P29"/>
    <property type="match status" value="1"/>
</dbReference>
<dbReference type="GO" id="GO:0000398">
    <property type="term" value="P:mRNA splicing, via spliceosome"/>
    <property type="evidence" value="ECO:0007669"/>
    <property type="project" value="UniProtKB-UniRule"/>
</dbReference>
<keyword evidence="4 7" id="KW-0747">Spliceosome</keyword>
<dbReference type="FunCoup" id="A0A0D2U4G2">
    <property type="interactions" value="306"/>
</dbReference>
<dbReference type="Pfam" id="PF08231">
    <property type="entry name" value="SYF2"/>
    <property type="match status" value="1"/>
</dbReference>
<evidence type="ECO:0000313" key="10">
    <source>
        <dbReference type="Proteomes" id="UP000008743"/>
    </source>
</evidence>
<dbReference type="GO" id="GO:0071013">
    <property type="term" value="C:catalytic step 2 spliceosome"/>
    <property type="evidence" value="ECO:0007669"/>
    <property type="project" value="TreeGrafter"/>
</dbReference>
<dbReference type="eggNOG" id="KOG2609">
    <property type="taxonomic scope" value="Eukaryota"/>
</dbReference>
<accession>A0A0D2U4G2</accession>
<dbReference type="InParanoid" id="A0A0D2U4G2"/>
<dbReference type="PANTHER" id="PTHR13264:SF5">
    <property type="entry name" value="PRE-MRNA-SPLICING FACTOR SYF2"/>
    <property type="match status" value="1"/>
</dbReference>
<comment type="function">
    <text evidence="7">Involved in pre-mRNA splicing.</text>
</comment>
<evidence type="ECO:0000256" key="3">
    <source>
        <dbReference type="ARBA" id="ARBA00022664"/>
    </source>
</evidence>
<dbReference type="InterPro" id="IPR013260">
    <property type="entry name" value="mRNA_splic_SYF2"/>
</dbReference>
<keyword evidence="6 7" id="KW-0539">Nucleus</keyword>
<feature type="compositionally biased region" description="Basic and acidic residues" evidence="8">
    <location>
        <begin position="10"/>
        <end position="21"/>
    </location>
</feature>
<feature type="region of interest" description="Disordered" evidence="8">
    <location>
        <begin position="65"/>
        <end position="84"/>
    </location>
</feature>
<reference evidence="10" key="1">
    <citation type="submission" date="2011-02" db="EMBL/GenBank/DDBJ databases">
        <title>The Genome Sequence of Capsaspora owczarzaki ATCC 30864.</title>
        <authorList>
            <person name="Russ C."/>
            <person name="Cuomo C."/>
            <person name="Burger G."/>
            <person name="Gray M.W."/>
            <person name="Holland P.W.H."/>
            <person name="King N."/>
            <person name="Lang F.B.F."/>
            <person name="Roger A.J."/>
            <person name="Ruiz-Trillo I."/>
            <person name="Young S.K."/>
            <person name="Zeng Q."/>
            <person name="Gargeya S."/>
            <person name="Alvarado L."/>
            <person name="Berlin A."/>
            <person name="Chapman S.B."/>
            <person name="Chen Z."/>
            <person name="Freedman E."/>
            <person name="Gellesch M."/>
            <person name="Goldberg J."/>
            <person name="Griggs A."/>
            <person name="Gujja S."/>
            <person name="Heilman E."/>
            <person name="Heiman D."/>
            <person name="Howarth C."/>
            <person name="Mehta T."/>
            <person name="Neiman D."/>
            <person name="Pearson M."/>
            <person name="Roberts A."/>
            <person name="Saif S."/>
            <person name="Shea T."/>
            <person name="Shenoy N."/>
            <person name="Sisk P."/>
            <person name="Stolte C."/>
            <person name="Sykes S."/>
            <person name="White J."/>
            <person name="Yandava C."/>
            <person name="Haas B."/>
            <person name="Nusbaum C."/>
            <person name="Birren B."/>
        </authorList>
    </citation>
    <scope>NUCLEOTIDE SEQUENCE</scope>
    <source>
        <strain evidence="10">ATCC 30864</strain>
    </source>
</reference>
<dbReference type="PhylomeDB" id="A0A0D2U4G2"/>
<organism evidence="9 10">
    <name type="scientific">Capsaspora owczarzaki (strain ATCC 30864)</name>
    <dbReference type="NCBI Taxonomy" id="595528"/>
    <lineage>
        <taxon>Eukaryota</taxon>
        <taxon>Filasterea</taxon>
        <taxon>Capsaspora</taxon>
    </lineage>
</organism>
<dbReference type="EMBL" id="KE346361">
    <property type="protein sequence ID" value="KJE90046.1"/>
    <property type="molecule type" value="Genomic_DNA"/>
</dbReference>
<proteinExistence type="inferred from homology"/>
<keyword evidence="10" id="KW-1185">Reference proteome</keyword>
<keyword evidence="3 7" id="KW-0507">mRNA processing</keyword>
<dbReference type="GO" id="GO:0000974">
    <property type="term" value="C:Prp19 complex"/>
    <property type="evidence" value="ECO:0007669"/>
    <property type="project" value="TreeGrafter"/>
</dbReference>